<evidence type="ECO:0000313" key="2">
    <source>
        <dbReference type="EMBL" id="MFE8697359.1"/>
    </source>
</evidence>
<dbReference type="InterPro" id="IPR017946">
    <property type="entry name" value="PLC-like_Pdiesterase_TIM-brl"/>
</dbReference>
<feature type="domain" description="GP-PDE" evidence="1">
    <location>
        <begin position="37"/>
        <end position="283"/>
    </location>
</feature>
<dbReference type="Pfam" id="PF03009">
    <property type="entry name" value="GDPD"/>
    <property type="match status" value="1"/>
</dbReference>
<dbReference type="PANTHER" id="PTHR46211:SF7">
    <property type="entry name" value="GLYCEROPHOSPHODIESTER PHOSPHODIESTERASE"/>
    <property type="match status" value="1"/>
</dbReference>
<dbReference type="Gene3D" id="3.20.20.190">
    <property type="entry name" value="Phosphatidylinositol (PI) phosphodiesterase"/>
    <property type="match status" value="1"/>
</dbReference>
<dbReference type="InterPro" id="IPR030395">
    <property type="entry name" value="GP_PDE_dom"/>
</dbReference>
<dbReference type="PROSITE" id="PS51704">
    <property type="entry name" value="GP_PDE"/>
    <property type="match status" value="1"/>
</dbReference>
<dbReference type="CDD" id="cd08601">
    <property type="entry name" value="GDPD_SaGlpQ_like"/>
    <property type="match status" value="1"/>
</dbReference>
<comment type="caution">
    <text evidence="2">The sequence shown here is derived from an EMBL/GenBank/DDBJ whole genome shotgun (WGS) entry which is preliminary data.</text>
</comment>
<evidence type="ECO:0000313" key="3">
    <source>
        <dbReference type="Proteomes" id="UP001601058"/>
    </source>
</evidence>
<dbReference type="RefSeq" id="WP_389220406.1">
    <property type="nucleotide sequence ID" value="NZ_JBIACJ010000007.1"/>
</dbReference>
<dbReference type="EMBL" id="JBIACJ010000007">
    <property type="protein sequence ID" value="MFE8697359.1"/>
    <property type="molecule type" value="Genomic_DNA"/>
</dbReference>
<proteinExistence type="predicted"/>
<gene>
    <name evidence="2" type="ORF">ACFYKT_13530</name>
</gene>
<organism evidence="2 3">
    <name type="scientific">Cytobacillus mangrovibacter</name>
    <dbReference type="NCBI Taxonomy" id="3299024"/>
    <lineage>
        <taxon>Bacteria</taxon>
        <taxon>Bacillati</taxon>
        <taxon>Bacillota</taxon>
        <taxon>Bacilli</taxon>
        <taxon>Bacillales</taxon>
        <taxon>Bacillaceae</taxon>
        <taxon>Cytobacillus</taxon>
    </lineage>
</organism>
<reference evidence="2 3" key="1">
    <citation type="submission" date="2024-08" db="EMBL/GenBank/DDBJ databases">
        <title>Two novel Cytobacillus novel species.</title>
        <authorList>
            <person name="Liu G."/>
        </authorList>
    </citation>
    <scope>NUCLEOTIDE SEQUENCE [LARGE SCALE GENOMIC DNA]</scope>
    <source>
        <strain evidence="2 3">FJAT-53684</strain>
    </source>
</reference>
<protein>
    <submittedName>
        <fullName evidence="2">Glycerophosphodiester phosphodiesterase</fullName>
    </submittedName>
</protein>
<accession>A0ABW6K0T7</accession>
<keyword evidence="3" id="KW-1185">Reference proteome</keyword>
<evidence type="ECO:0000259" key="1">
    <source>
        <dbReference type="PROSITE" id="PS51704"/>
    </source>
</evidence>
<dbReference type="PANTHER" id="PTHR46211">
    <property type="entry name" value="GLYCEROPHOSPHORYL DIESTER PHOSPHODIESTERASE"/>
    <property type="match status" value="1"/>
</dbReference>
<dbReference type="SUPFAM" id="SSF51695">
    <property type="entry name" value="PLC-like phosphodiesterases"/>
    <property type="match status" value="1"/>
</dbReference>
<sequence length="285" mass="32712">MKIMNVKIIAICLLLLLFVYGYSQLKALTTSTISDSFIIIGHRGASAYAPEHTLASYQLAQEFGADYIEIDLQMTKDGILVAMHDQTVDRTTNGIGNVKSHSLEELKRLDAGSWFNKKSPQYANPIYEIQTVPTLKEIFDHFGKETNYYIEIKAPDNYSKMEEKLIRLIQEYGLIDKVMIQSFSEKSLKKIHAKEPTIPLIQLLSYKSPARLTEIEIKKWKQYAAGIGPNYQMIDEDYIRMARKARLLVHPYTVNSKQDLEQLIEWGITGVFTDFTGSLSEEWRK</sequence>
<name>A0ABW6K0T7_9BACI</name>
<dbReference type="Proteomes" id="UP001601058">
    <property type="component" value="Unassembled WGS sequence"/>
</dbReference>